<dbReference type="SUPFAM" id="SSF48452">
    <property type="entry name" value="TPR-like"/>
    <property type="match status" value="1"/>
</dbReference>
<keyword evidence="4" id="KW-0866">Nonsense-mediated mRNA decay</keyword>
<evidence type="ECO:0000256" key="3">
    <source>
        <dbReference type="ARBA" id="ARBA00022490"/>
    </source>
</evidence>
<feature type="domain" description="Telomerase activating protein Est1-like N-terminal" evidence="9">
    <location>
        <begin position="77"/>
        <end position="195"/>
    </location>
</feature>
<evidence type="ECO:0000256" key="6">
    <source>
        <dbReference type="SAM" id="MobiDB-lite"/>
    </source>
</evidence>
<dbReference type="Pfam" id="PF10373">
    <property type="entry name" value="EST1_DNA_bind"/>
    <property type="match status" value="1"/>
</dbReference>
<accession>A0A816AM80</accession>
<sequence>MVIPQSQATSNESRLELDKNKKNYINALTLSKRLSDRYSGHQALKNIFHPETCRLRDKFKQMCETLLFDDSIDYGLKIIDLLWRKAAYEPIQIFKRYRQDYDESTIVDVQISYRMHLLSVFGFYSNLLIKFVSMIKPYRNMSHFFDFIQLFNENKCIAAVNITTTKVDNLIESLLKLLHKCLVCLGDISRYLSEYDGCIQTAEKYYTMAVLLDPEIGMPLNQLGTLCGRSNSSADAAFFYLLCLSAVHPFEGAKDNLQILFERNEKRFLELTKQQTKNRNDKASNREIRRFLVEFLHVAHQLLESNNIGQIQESGQQTLNDFNACMFYQNDSILSDDLVFKLLSISMMLVDRILRTRSRTVKQTILFAGIAFAVALFSHVVNHAIIRLQNAFYQLHDARTKTNENDSGEEEERRQVEVKEKRRRMKIMMSRRRRRSASSSDHKSDDSEGSLSNERDQRRDDSSDEDRSEDEIPDYLSGDSSDENEQIKPTIRDEKDKEAEELAIKVALEEFMEKIKQSGAVFHNNNESQPSQTSLFSFTDLSTHLFAAFASHDCPSPLFLDQTSSDDDPYSMSTYNYDQTFKSILIGNKQINVPPGFEHNSEALAAAEIEQKLAEFELEPIMENTTNEKQEDIDNDKFKSIPCATNSPNQSIHKALNTLHHGTKLIIELLENEYLLSAIKSFCDWLAGNKRLLQMLLPISPGLWSKLALLLNFLPHERDILKSSLIPSTSSIYPLLSKFVETKVFVFPSPMLDEDIRLRAFQSLKVDRNCIKLNLNQLSSLNKLESSVIRICSLRRFGYYATSIIPNSQFIYDNEKLSFIATNPFEQSTVTKDDSSNKQTDTTVDEGRKSRLMRDMAALRLQAEISQLENCLKNEEFSLPPYLVIDSSVLCTNLNLVQKFVQSQRFIVVIPLVVIDILDELKKEQREARDAIRWLENQFRLGNRFIRTQAVHERLSNQNKKKNNKNKDFFRFQEMIDCCLYFTQQSNLDKQTTSNSMSTVNLLFSRPLTNKEQQTIEKDGVIVQHIDDFHRRWKQLTPEK</sequence>
<evidence type="ECO:0000256" key="7">
    <source>
        <dbReference type="SAM" id="Phobius"/>
    </source>
</evidence>
<feature type="compositionally biased region" description="Basic and acidic residues" evidence="6">
    <location>
        <begin position="411"/>
        <end position="420"/>
    </location>
</feature>
<dbReference type="InterPro" id="IPR018834">
    <property type="entry name" value="DNA/RNA-bd_Est1-type"/>
</dbReference>
<evidence type="ECO:0000256" key="4">
    <source>
        <dbReference type="ARBA" id="ARBA00023161"/>
    </source>
</evidence>
<dbReference type="Gene3D" id="1.25.40.10">
    <property type="entry name" value="Tetratricopeptide repeat domain"/>
    <property type="match status" value="1"/>
</dbReference>
<evidence type="ECO:0000256" key="2">
    <source>
        <dbReference type="ARBA" id="ARBA00004496"/>
    </source>
</evidence>
<evidence type="ECO:0000256" key="5">
    <source>
        <dbReference type="ARBA" id="ARBA00023242"/>
    </source>
</evidence>
<keyword evidence="5" id="KW-0539">Nucleus</keyword>
<dbReference type="Gene3D" id="3.40.50.1010">
    <property type="entry name" value="5'-nuclease"/>
    <property type="match status" value="1"/>
</dbReference>
<evidence type="ECO:0000313" key="12">
    <source>
        <dbReference type="Proteomes" id="UP000663834"/>
    </source>
</evidence>
<dbReference type="InterPro" id="IPR002716">
    <property type="entry name" value="PIN_dom"/>
</dbReference>
<dbReference type="PANTHER" id="PTHR15696">
    <property type="entry name" value="SMG-7 SUPPRESSOR WITH MORPHOLOGICAL EFFECT ON GENITALIA PROTEIN 7"/>
    <property type="match status" value="1"/>
</dbReference>
<dbReference type="Proteomes" id="UP000663834">
    <property type="component" value="Unassembled WGS sequence"/>
</dbReference>
<reference evidence="11" key="1">
    <citation type="submission" date="2021-02" db="EMBL/GenBank/DDBJ databases">
        <authorList>
            <person name="Nowell W R."/>
        </authorList>
    </citation>
    <scope>NUCLEOTIDE SEQUENCE</scope>
</reference>
<evidence type="ECO:0000259" key="10">
    <source>
        <dbReference type="Pfam" id="PF13638"/>
    </source>
</evidence>
<comment type="caution">
    <text evidence="11">The sequence shown here is derived from an EMBL/GenBank/DDBJ whole genome shotgun (WGS) entry which is preliminary data.</text>
</comment>
<feature type="compositionally biased region" description="Acidic residues" evidence="6">
    <location>
        <begin position="462"/>
        <end position="473"/>
    </location>
</feature>
<feature type="compositionally biased region" description="Basic residues" evidence="6">
    <location>
        <begin position="421"/>
        <end position="436"/>
    </location>
</feature>
<feature type="region of interest" description="Disordered" evidence="6">
    <location>
        <begin position="401"/>
        <end position="497"/>
    </location>
</feature>
<evidence type="ECO:0000259" key="9">
    <source>
        <dbReference type="Pfam" id="PF10374"/>
    </source>
</evidence>
<gene>
    <name evidence="11" type="ORF">KQP761_LOCUS22083</name>
</gene>
<comment type="subcellular location">
    <subcellularLocation>
        <location evidence="2">Cytoplasm</location>
    </subcellularLocation>
    <subcellularLocation>
        <location evidence="1">Nucleus</location>
    </subcellularLocation>
</comment>
<feature type="domain" description="PIN" evidence="10">
    <location>
        <begin position="883"/>
        <end position="987"/>
    </location>
</feature>
<keyword evidence="7" id="KW-0812">Transmembrane</keyword>
<dbReference type="GO" id="GO:0005697">
    <property type="term" value="C:telomerase holoenzyme complex"/>
    <property type="evidence" value="ECO:0007669"/>
    <property type="project" value="TreeGrafter"/>
</dbReference>
<dbReference type="InterPro" id="IPR019458">
    <property type="entry name" value="Est1-like_N"/>
</dbReference>
<dbReference type="EMBL" id="CAJNOW010011579">
    <property type="protein sequence ID" value="CAF1599406.1"/>
    <property type="molecule type" value="Genomic_DNA"/>
</dbReference>
<dbReference type="Pfam" id="PF13638">
    <property type="entry name" value="PIN_4"/>
    <property type="match status" value="1"/>
</dbReference>
<proteinExistence type="predicted"/>
<dbReference type="GO" id="GO:0000184">
    <property type="term" value="P:nuclear-transcribed mRNA catabolic process, nonsense-mediated decay"/>
    <property type="evidence" value="ECO:0007669"/>
    <property type="project" value="UniProtKB-KW"/>
</dbReference>
<dbReference type="GO" id="GO:0070034">
    <property type="term" value="F:telomerase RNA binding"/>
    <property type="evidence" value="ECO:0007669"/>
    <property type="project" value="TreeGrafter"/>
</dbReference>
<keyword evidence="3" id="KW-0963">Cytoplasm</keyword>
<dbReference type="AlphaFoldDB" id="A0A816AM80"/>
<evidence type="ECO:0008006" key="13">
    <source>
        <dbReference type="Google" id="ProtNLM"/>
    </source>
</evidence>
<name>A0A816AM80_9BILA</name>
<keyword evidence="7" id="KW-0472">Membrane</keyword>
<organism evidence="11 12">
    <name type="scientific">Rotaria magnacalcarata</name>
    <dbReference type="NCBI Taxonomy" id="392030"/>
    <lineage>
        <taxon>Eukaryota</taxon>
        <taxon>Metazoa</taxon>
        <taxon>Spiralia</taxon>
        <taxon>Gnathifera</taxon>
        <taxon>Rotifera</taxon>
        <taxon>Eurotatoria</taxon>
        <taxon>Bdelloidea</taxon>
        <taxon>Philodinida</taxon>
        <taxon>Philodinidae</taxon>
        <taxon>Rotaria</taxon>
    </lineage>
</organism>
<evidence type="ECO:0000313" key="11">
    <source>
        <dbReference type="EMBL" id="CAF1599406.1"/>
    </source>
</evidence>
<evidence type="ECO:0000259" key="8">
    <source>
        <dbReference type="Pfam" id="PF10373"/>
    </source>
</evidence>
<dbReference type="PANTHER" id="PTHR15696:SF7">
    <property type="entry name" value="NONSENSE-MEDIATED MRNA DECAY FACTOR"/>
    <property type="match status" value="1"/>
</dbReference>
<dbReference type="GO" id="GO:0042162">
    <property type="term" value="F:telomeric DNA binding"/>
    <property type="evidence" value="ECO:0007669"/>
    <property type="project" value="TreeGrafter"/>
</dbReference>
<keyword evidence="7" id="KW-1133">Transmembrane helix</keyword>
<feature type="transmembrane region" description="Helical" evidence="7">
    <location>
        <begin position="366"/>
        <end position="386"/>
    </location>
</feature>
<evidence type="ECO:0000256" key="1">
    <source>
        <dbReference type="ARBA" id="ARBA00004123"/>
    </source>
</evidence>
<dbReference type="OrthoDB" id="5920073at2759"/>
<dbReference type="GO" id="GO:0005737">
    <property type="term" value="C:cytoplasm"/>
    <property type="evidence" value="ECO:0007669"/>
    <property type="project" value="UniProtKB-SubCell"/>
</dbReference>
<feature type="domain" description="DNA/RNA-binding" evidence="8">
    <location>
        <begin position="202"/>
        <end position="385"/>
    </location>
</feature>
<protein>
    <recommendedName>
        <fullName evidence="13">PIN domain-containing protein</fullName>
    </recommendedName>
</protein>
<dbReference type="InterPro" id="IPR045153">
    <property type="entry name" value="Est1/Ebs1-like"/>
</dbReference>
<dbReference type="InterPro" id="IPR011990">
    <property type="entry name" value="TPR-like_helical_dom_sf"/>
</dbReference>
<dbReference type="Pfam" id="PF10374">
    <property type="entry name" value="EST1"/>
    <property type="match status" value="1"/>
</dbReference>